<organism evidence="3">
    <name type="scientific">Streptomyces sp. NBC_01401</name>
    <dbReference type="NCBI Taxonomy" id="2903854"/>
    <lineage>
        <taxon>Bacteria</taxon>
        <taxon>Bacillati</taxon>
        <taxon>Actinomycetota</taxon>
        <taxon>Actinomycetes</taxon>
        <taxon>Kitasatosporales</taxon>
        <taxon>Streptomycetaceae</taxon>
        <taxon>Streptomyces</taxon>
    </lineage>
</organism>
<keyword evidence="3" id="KW-0378">Hydrolase</keyword>
<evidence type="ECO:0000256" key="1">
    <source>
        <dbReference type="SAM" id="Phobius"/>
    </source>
</evidence>
<reference evidence="3" key="1">
    <citation type="submission" date="2022-10" db="EMBL/GenBank/DDBJ databases">
        <title>The complete genomes of actinobacterial strains from the NBC collection.</title>
        <authorList>
            <person name="Joergensen T.S."/>
            <person name="Alvarez Arevalo M."/>
            <person name="Sterndorff E.B."/>
            <person name="Faurdal D."/>
            <person name="Vuksanovic O."/>
            <person name="Mourched A.-S."/>
            <person name="Charusanti P."/>
            <person name="Shaw S."/>
            <person name="Blin K."/>
            <person name="Weber T."/>
        </authorList>
    </citation>
    <scope>NUCLEOTIDE SEQUENCE</scope>
    <source>
        <strain evidence="3">NBC_01401</strain>
    </source>
</reference>
<dbReference type="EMBL" id="CP109535">
    <property type="protein sequence ID" value="WTY94316.1"/>
    <property type="molecule type" value="Genomic_DNA"/>
</dbReference>
<evidence type="ECO:0000259" key="2">
    <source>
        <dbReference type="Pfam" id="PF03372"/>
    </source>
</evidence>
<dbReference type="SUPFAM" id="SSF56219">
    <property type="entry name" value="DNase I-like"/>
    <property type="match status" value="1"/>
</dbReference>
<dbReference type="AlphaFoldDB" id="A0AAU3GPB2"/>
<keyword evidence="1" id="KW-0812">Transmembrane</keyword>
<feature type="transmembrane region" description="Helical" evidence="1">
    <location>
        <begin position="38"/>
        <end position="58"/>
    </location>
</feature>
<evidence type="ECO:0000313" key="3">
    <source>
        <dbReference type="EMBL" id="WTY94316.1"/>
    </source>
</evidence>
<dbReference type="InterPro" id="IPR005135">
    <property type="entry name" value="Endo/exonuclease/phosphatase"/>
</dbReference>
<dbReference type="GO" id="GO:0004519">
    <property type="term" value="F:endonuclease activity"/>
    <property type="evidence" value="ECO:0007669"/>
    <property type="project" value="UniProtKB-KW"/>
</dbReference>
<keyword evidence="3" id="KW-0255">Endonuclease</keyword>
<dbReference type="Pfam" id="PF03372">
    <property type="entry name" value="Exo_endo_phos"/>
    <property type="match status" value="1"/>
</dbReference>
<sequence length="362" mass="41136">MRLAVIACTAWLVLVVLHRILSNQFYWWGPFDVVPPLLFALVPLVLIGVAQLAGPLRLRLTAVPVLALVLGISCSGLNFGTLWYTPPSAPSDAVKLVTWNTQYWDQDLQPGGPRSTDDFYEFLRGLKADVYMLQEYAHVDMTRTHWAQARAVDQVDRLHKEFPGYEVVIEGRNVTLSRLPVVGHRWLDTTRWMPDDLRTVPSALRDRPLFYSSQTLRTDIQVNGRTVSFYNSHLFQPPQRLMRLQNGPEGSMFEVDRLNFEMRKASYRALQTDIADNSHRIVLGGDLNTSPAMGIKSMIPDRLVDQTHVLSSLYPATWPAGKRAWRLDWLFTTPDVAVSRYDLLDAHGLSDHSVQSITLWPS</sequence>
<proteinExistence type="predicted"/>
<dbReference type="Gene3D" id="3.60.10.10">
    <property type="entry name" value="Endonuclease/exonuclease/phosphatase"/>
    <property type="match status" value="1"/>
</dbReference>
<feature type="domain" description="Endonuclease/exonuclease/phosphatase" evidence="2">
    <location>
        <begin position="112"/>
        <end position="352"/>
    </location>
</feature>
<protein>
    <submittedName>
        <fullName evidence="3">Endonuclease/exonuclease/phosphatase family protein</fullName>
    </submittedName>
</protein>
<keyword evidence="1" id="KW-1133">Transmembrane helix</keyword>
<gene>
    <name evidence="3" type="ORF">OG626_05075</name>
</gene>
<keyword evidence="1" id="KW-0472">Membrane</keyword>
<dbReference type="InterPro" id="IPR036691">
    <property type="entry name" value="Endo/exonu/phosph_ase_sf"/>
</dbReference>
<keyword evidence="3" id="KW-0540">Nuclease</keyword>
<feature type="transmembrane region" description="Helical" evidence="1">
    <location>
        <begin position="65"/>
        <end position="84"/>
    </location>
</feature>
<name>A0AAU3GPB2_9ACTN</name>
<accession>A0AAU3GPB2</accession>